<dbReference type="EMBL" id="BAABDL010000085">
    <property type="protein sequence ID" value="GAA4071910.1"/>
    <property type="molecule type" value="Genomic_DNA"/>
</dbReference>
<keyword evidence="8" id="KW-1185">Reference proteome</keyword>
<evidence type="ECO:0000256" key="1">
    <source>
        <dbReference type="ARBA" id="ARBA00001946"/>
    </source>
</evidence>
<comment type="cofactor">
    <cofactor evidence="1">
        <name>Mg(2+)</name>
        <dbReference type="ChEBI" id="CHEBI:18420"/>
    </cofactor>
</comment>
<keyword evidence="3 6" id="KW-0808">Transferase</keyword>
<dbReference type="Gene3D" id="1.10.600.10">
    <property type="entry name" value="Farnesyl Diphosphate Synthase"/>
    <property type="match status" value="1"/>
</dbReference>
<dbReference type="CDD" id="cd00685">
    <property type="entry name" value="Trans_IPPS_HT"/>
    <property type="match status" value="1"/>
</dbReference>
<dbReference type="InterPro" id="IPR008949">
    <property type="entry name" value="Isoprenoid_synthase_dom_sf"/>
</dbReference>
<evidence type="ECO:0000256" key="6">
    <source>
        <dbReference type="RuleBase" id="RU004466"/>
    </source>
</evidence>
<accession>A0ABP7VQL0</accession>
<proteinExistence type="inferred from homology"/>
<evidence type="ECO:0000256" key="5">
    <source>
        <dbReference type="ARBA" id="ARBA00022842"/>
    </source>
</evidence>
<sequence length="323" mass="36941">MKLSEQYSEIKAELELFDQRLIERLSEAEEPVKTATTALIQAGGKRSRPLLCMIASNFGDGEALQLVDVCIALELVHMSSLIHDDIIDQAPVRRGDRTIHHKYTNQVATYIGDYLVAEALEIMSEIADQKAHQLFSSTLKYLALGELAQYKNRYQMNPSLTAYFRKNRNKTARLIALSCQLGAITTNAISSIQKQLYLFGYYLGMSYQIIDDILDFTSTADDLGKASGQDLRSGYLTLPTLLAIQDKQIFHELELIFNRHQLIKEFDFDPIVADIKNTDAIQRSYQYSQWYLNQAIKQIKRLPDKKEKDLLYQLVGYLSKRTH</sequence>
<evidence type="ECO:0000256" key="4">
    <source>
        <dbReference type="ARBA" id="ARBA00022723"/>
    </source>
</evidence>
<organism evidence="7 8">
    <name type="scientific">Amphibacillus indicireducens</name>
    <dbReference type="NCBI Taxonomy" id="1076330"/>
    <lineage>
        <taxon>Bacteria</taxon>
        <taxon>Bacillati</taxon>
        <taxon>Bacillota</taxon>
        <taxon>Bacilli</taxon>
        <taxon>Bacillales</taxon>
        <taxon>Bacillaceae</taxon>
        <taxon>Amphibacillus</taxon>
    </lineage>
</organism>
<evidence type="ECO:0000256" key="3">
    <source>
        <dbReference type="ARBA" id="ARBA00022679"/>
    </source>
</evidence>
<dbReference type="PROSITE" id="PS00444">
    <property type="entry name" value="POLYPRENYL_SYNTHASE_2"/>
    <property type="match status" value="1"/>
</dbReference>
<dbReference type="Pfam" id="PF00348">
    <property type="entry name" value="polyprenyl_synt"/>
    <property type="match status" value="1"/>
</dbReference>
<dbReference type="SFLD" id="SFLDS00005">
    <property type="entry name" value="Isoprenoid_Synthase_Type_I"/>
    <property type="match status" value="1"/>
</dbReference>
<dbReference type="Proteomes" id="UP001501734">
    <property type="component" value="Unassembled WGS sequence"/>
</dbReference>
<evidence type="ECO:0000313" key="7">
    <source>
        <dbReference type="EMBL" id="GAA4071910.1"/>
    </source>
</evidence>
<gene>
    <name evidence="7" type="primary">hepT</name>
    <name evidence="7" type="ORF">GCM10022410_16940</name>
</gene>
<dbReference type="RefSeq" id="WP_344912183.1">
    <property type="nucleotide sequence ID" value="NZ_BAABDL010000085.1"/>
</dbReference>
<comment type="similarity">
    <text evidence="2 6">Belongs to the FPP/GGPP synthase family.</text>
</comment>
<comment type="caution">
    <text evidence="7">The sequence shown here is derived from an EMBL/GenBank/DDBJ whole genome shotgun (WGS) entry which is preliminary data.</text>
</comment>
<dbReference type="InterPro" id="IPR033749">
    <property type="entry name" value="Polyprenyl_synt_CS"/>
</dbReference>
<dbReference type="InterPro" id="IPR000092">
    <property type="entry name" value="Polyprenyl_synt"/>
</dbReference>
<protein>
    <submittedName>
        <fullName evidence="7">Heptaprenyl diphosphate synthase component II</fullName>
    </submittedName>
</protein>
<keyword evidence="4" id="KW-0479">Metal-binding</keyword>
<dbReference type="PROSITE" id="PS00723">
    <property type="entry name" value="POLYPRENYL_SYNTHASE_1"/>
    <property type="match status" value="1"/>
</dbReference>
<keyword evidence="5" id="KW-0460">Magnesium</keyword>
<name>A0ABP7VQL0_9BACI</name>
<dbReference type="SUPFAM" id="SSF48576">
    <property type="entry name" value="Terpenoid synthases"/>
    <property type="match status" value="1"/>
</dbReference>
<evidence type="ECO:0000313" key="8">
    <source>
        <dbReference type="Proteomes" id="UP001501734"/>
    </source>
</evidence>
<dbReference type="PANTHER" id="PTHR12001:SF69">
    <property type="entry name" value="ALL TRANS-POLYPRENYL-DIPHOSPHATE SYNTHASE PDSS1"/>
    <property type="match status" value="1"/>
</dbReference>
<reference evidence="8" key="1">
    <citation type="journal article" date="2019" name="Int. J. Syst. Evol. Microbiol.">
        <title>The Global Catalogue of Microorganisms (GCM) 10K type strain sequencing project: providing services to taxonomists for standard genome sequencing and annotation.</title>
        <authorList>
            <consortium name="The Broad Institute Genomics Platform"/>
            <consortium name="The Broad Institute Genome Sequencing Center for Infectious Disease"/>
            <person name="Wu L."/>
            <person name="Ma J."/>
        </authorList>
    </citation>
    <scope>NUCLEOTIDE SEQUENCE [LARGE SCALE GENOMIC DNA]</scope>
    <source>
        <strain evidence="8">JCM 17250</strain>
    </source>
</reference>
<dbReference type="PANTHER" id="PTHR12001">
    <property type="entry name" value="GERANYLGERANYL PYROPHOSPHATE SYNTHASE"/>
    <property type="match status" value="1"/>
</dbReference>
<evidence type="ECO:0000256" key="2">
    <source>
        <dbReference type="ARBA" id="ARBA00006706"/>
    </source>
</evidence>